<dbReference type="RefSeq" id="WP_092082862.1">
    <property type="nucleotide sequence ID" value="NZ_FMZW01000010.1"/>
</dbReference>
<gene>
    <name evidence="2" type="ORF">SAMN05216337_101080</name>
</gene>
<name>A0A1G6U0G8_9BRAD</name>
<dbReference type="InterPro" id="IPR002347">
    <property type="entry name" value="SDR_fam"/>
</dbReference>
<dbReference type="CDD" id="cd05325">
    <property type="entry name" value="carb_red_sniffer_like_SDR_c"/>
    <property type="match status" value="1"/>
</dbReference>
<organism evidence="2 3">
    <name type="scientific">Bradyrhizobium brasilense</name>
    <dbReference type="NCBI Taxonomy" id="1419277"/>
    <lineage>
        <taxon>Bacteria</taxon>
        <taxon>Pseudomonadati</taxon>
        <taxon>Pseudomonadota</taxon>
        <taxon>Alphaproteobacteria</taxon>
        <taxon>Hyphomicrobiales</taxon>
        <taxon>Nitrobacteraceae</taxon>
        <taxon>Bradyrhizobium</taxon>
    </lineage>
</organism>
<dbReference type="Gene3D" id="3.40.50.720">
    <property type="entry name" value="NAD(P)-binding Rossmann-like Domain"/>
    <property type="match status" value="1"/>
</dbReference>
<dbReference type="SUPFAM" id="SSF51735">
    <property type="entry name" value="NAD(P)-binding Rossmann-fold domains"/>
    <property type="match status" value="1"/>
</dbReference>
<dbReference type="PANTHER" id="PTHR45458:SF1">
    <property type="entry name" value="SHORT CHAIN DEHYDROGENASE"/>
    <property type="match status" value="1"/>
</dbReference>
<protein>
    <submittedName>
        <fullName evidence="2">NAD(P)-dependent dehydrogenase, short-chain alcohol dehydrogenase family</fullName>
    </submittedName>
</protein>
<dbReference type="Proteomes" id="UP000199245">
    <property type="component" value="Unassembled WGS sequence"/>
</dbReference>
<reference evidence="2 3" key="1">
    <citation type="submission" date="2016-10" db="EMBL/GenBank/DDBJ databases">
        <authorList>
            <person name="de Groot N.N."/>
        </authorList>
    </citation>
    <scope>NUCLEOTIDE SEQUENCE [LARGE SCALE GENOMIC DNA]</scope>
    <source>
        <strain evidence="2 3">R5</strain>
    </source>
</reference>
<dbReference type="GO" id="GO:0016616">
    <property type="term" value="F:oxidoreductase activity, acting on the CH-OH group of donors, NAD or NADP as acceptor"/>
    <property type="evidence" value="ECO:0007669"/>
    <property type="project" value="TreeGrafter"/>
</dbReference>
<dbReference type="InterPro" id="IPR036291">
    <property type="entry name" value="NAD(P)-bd_dom_sf"/>
</dbReference>
<accession>A0A1G6U0G8</accession>
<sequence length="239" mass="25557">MTRVLITGANRGIGLALVRQYTADGVEVVACCRNPSTARPLQELVASSGGQVRIIELDVADDAAIASLKRTIGDVPLDVIINNAGINGTPKAQSAERIDVEGWMTTMRINALAPILIAQALRDNLLRSSEKKLVAISSDYASTGTNYGSSRERYAYRASKAALNNGMRALARDWAEDGILVGILYPGFVRTDMTGERASASPNSISAEHSALCLTRRIAELTPATSGAFLDYNGETLDW</sequence>
<dbReference type="PRINTS" id="PR00080">
    <property type="entry name" value="SDRFAMILY"/>
</dbReference>
<dbReference type="InterPro" id="IPR052184">
    <property type="entry name" value="SDR_enzymes"/>
</dbReference>
<evidence type="ECO:0000313" key="2">
    <source>
        <dbReference type="EMBL" id="SDD34902.1"/>
    </source>
</evidence>
<dbReference type="PRINTS" id="PR00081">
    <property type="entry name" value="GDHRDH"/>
</dbReference>
<proteinExistence type="inferred from homology"/>
<evidence type="ECO:0000256" key="1">
    <source>
        <dbReference type="RuleBase" id="RU000363"/>
    </source>
</evidence>
<dbReference type="EMBL" id="FMZW01000010">
    <property type="protein sequence ID" value="SDD34902.1"/>
    <property type="molecule type" value="Genomic_DNA"/>
</dbReference>
<comment type="similarity">
    <text evidence="1">Belongs to the short-chain dehydrogenases/reductases (SDR) family.</text>
</comment>
<dbReference type="PANTHER" id="PTHR45458">
    <property type="entry name" value="SHORT-CHAIN DEHYDROGENASE/REDUCTASE SDR"/>
    <property type="match status" value="1"/>
</dbReference>
<dbReference type="Pfam" id="PF00106">
    <property type="entry name" value="adh_short"/>
    <property type="match status" value="1"/>
</dbReference>
<dbReference type="AlphaFoldDB" id="A0A1G6U0G8"/>
<evidence type="ECO:0000313" key="3">
    <source>
        <dbReference type="Proteomes" id="UP000199245"/>
    </source>
</evidence>